<feature type="transmembrane region" description="Helical" evidence="1">
    <location>
        <begin position="73"/>
        <end position="93"/>
    </location>
</feature>
<dbReference type="Proteomes" id="UP000248724">
    <property type="component" value="Unassembled WGS sequence"/>
</dbReference>
<feature type="non-terminal residue" evidence="2">
    <location>
        <position position="112"/>
    </location>
</feature>
<keyword evidence="1" id="KW-1133">Transmembrane helix</keyword>
<dbReference type="EMBL" id="QHBU01000129">
    <property type="protein sequence ID" value="PZR80987.1"/>
    <property type="molecule type" value="Genomic_DNA"/>
</dbReference>
<accession>A0A2W5ZAF1</accession>
<evidence type="ECO:0000256" key="1">
    <source>
        <dbReference type="SAM" id="Phobius"/>
    </source>
</evidence>
<evidence type="ECO:0000313" key="2">
    <source>
        <dbReference type="EMBL" id="PZR80987.1"/>
    </source>
</evidence>
<keyword evidence="1" id="KW-0472">Membrane</keyword>
<sequence length="112" mass="11798">MPVGDIVPELVLVVGAVVVLVYALFAPRSAQPWCALAALAVLAVAAATTLPMLRGSQALTFFDTYAADDAAVWAKLIVLAVTALTILASLEWFSPDPRQGEYYAMVLFSALG</sequence>
<feature type="transmembrane region" description="Helical" evidence="1">
    <location>
        <begin position="33"/>
        <end position="53"/>
    </location>
</feature>
<protein>
    <submittedName>
        <fullName evidence="2">NADH-quinone oxidoreductase subunit L</fullName>
    </submittedName>
</protein>
<proteinExistence type="predicted"/>
<evidence type="ECO:0000313" key="3">
    <source>
        <dbReference type="Proteomes" id="UP000248724"/>
    </source>
</evidence>
<dbReference type="AlphaFoldDB" id="A0A2W5ZAF1"/>
<feature type="transmembrane region" description="Helical" evidence="1">
    <location>
        <begin position="6"/>
        <end position="26"/>
    </location>
</feature>
<reference evidence="2 3" key="1">
    <citation type="journal article" date="2017" name="Nature">
        <title>Atmospheric trace gases support primary production in Antarctic desert surface soil.</title>
        <authorList>
            <person name="Ji M."/>
            <person name="Greening C."/>
            <person name="Vanwonterghem I."/>
            <person name="Carere C.R."/>
            <person name="Bay S.K."/>
            <person name="Steen J.A."/>
            <person name="Montgomery K."/>
            <person name="Lines T."/>
            <person name="Beardall J."/>
            <person name="van Dorst J."/>
            <person name="Snape I."/>
            <person name="Stott M.B."/>
            <person name="Hugenholtz P."/>
            <person name="Ferrari B.C."/>
        </authorList>
    </citation>
    <scope>NUCLEOTIDE SEQUENCE [LARGE SCALE GENOMIC DNA]</scope>
    <source>
        <strain evidence="2">RRmetagenome_bin12</strain>
    </source>
</reference>
<comment type="caution">
    <text evidence="2">The sequence shown here is derived from an EMBL/GenBank/DDBJ whole genome shotgun (WGS) entry which is preliminary data.</text>
</comment>
<organism evidence="2 3">
    <name type="scientific">Candidatus Aeolococcus gillhamiae</name>
    <dbReference type="NCBI Taxonomy" id="3127015"/>
    <lineage>
        <taxon>Bacteria</taxon>
        <taxon>Bacillati</taxon>
        <taxon>Candidatus Dormiibacterota</taxon>
        <taxon>Candidatus Dormibacteria</taxon>
        <taxon>Candidatus Aeolococcales</taxon>
        <taxon>Candidatus Aeolococcaceae</taxon>
        <taxon>Candidatus Aeolococcus</taxon>
    </lineage>
</organism>
<gene>
    <name evidence="2" type="ORF">DLM65_06875</name>
</gene>
<name>A0A2W5ZAF1_9BACT</name>
<keyword evidence="1" id="KW-0812">Transmembrane</keyword>